<protein>
    <submittedName>
        <fullName evidence="1">Uncharacterized protein</fullName>
    </submittedName>
</protein>
<accession>A0A481Z9V1</accession>
<organism evidence="1">
    <name type="scientific">Pithovirus LCPAC401</name>
    <dbReference type="NCBI Taxonomy" id="2506595"/>
    <lineage>
        <taxon>Viruses</taxon>
        <taxon>Pithoviruses</taxon>
    </lineage>
</organism>
<name>A0A481Z9V1_9VIRU</name>
<reference evidence="1" key="1">
    <citation type="journal article" date="2019" name="MBio">
        <title>Virus Genomes from Deep Sea Sediments Expand the Ocean Megavirome and Support Independent Origins of Viral Gigantism.</title>
        <authorList>
            <person name="Backstrom D."/>
            <person name="Yutin N."/>
            <person name="Jorgensen S.L."/>
            <person name="Dharamshi J."/>
            <person name="Homa F."/>
            <person name="Zaremba-Niedwiedzka K."/>
            <person name="Spang A."/>
            <person name="Wolf Y.I."/>
            <person name="Koonin E.V."/>
            <person name="Ettema T.J."/>
        </authorList>
    </citation>
    <scope>NUCLEOTIDE SEQUENCE</scope>
</reference>
<gene>
    <name evidence="1" type="ORF">LCPAC401_03160</name>
</gene>
<proteinExistence type="predicted"/>
<evidence type="ECO:0000313" key="1">
    <source>
        <dbReference type="EMBL" id="QBK92678.1"/>
    </source>
</evidence>
<sequence length="99" mass="11320">MDDLDTTFSQNSVVLLTQDMFEEEKEKRSMMTLFYTDNTLTKLWGAVASQTPGPLFSAVKQVKTDETLILVCREGISPKQYCGEMTFNAIVEYTLREFC</sequence>
<dbReference type="EMBL" id="MK500580">
    <property type="protein sequence ID" value="QBK92678.1"/>
    <property type="molecule type" value="Genomic_DNA"/>
</dbReference>